<name>A0AC35FBW4_9BILA</name>
<evidence type="ECO:0000313" key="1">
    <source>
        <dbReference type="Proteomes" id="UP000887580"/>
    </source>
</evidence>
<organism evidence="1 2">
    <name type="scientific">Panagrolaimus sp. PS1159</name>
    <dbReference type="NCBI Taxonomy" id="55785"/>
    <lineage>
        <taxon>Eukaryota</taxon>
        <taxon>Metazoa</taxon>
        <taxon>Ecdysozoa</taxon>
        <taxon>Nematoda</taxon>
        <taxon>Chromadorea</taxon>
        <taxon>Rhabditida</taxon>
        <taxon>Tylenchina</taxon>
        <taxon>Panagrolaimomorpha</taxon>
        <taxon>Panagrolaimoidea</taxon>
        <taxon>Panagrolaimidae</taxon>
        <taxon>Panagrolaimus</taxon>
    </lineage>
</organism>
<dbReference type="Proteomes" id="UP000887580">
    <property type="component" value="Unplaced"/>
</dbReference>
<accession>A0AC35FBW4</accession>
<sequence length="358" mass="41927">MNDTLDCVLQKRSEFSINWISERLQDKRCECFEMAQMNIGRIQLYCVPFPFVHDIFVQFFYILLFSSLILCSIAGNLTVVWIVLRHERMRTVTNYYLLNLAISDLAITVLNTGFSGTYNLYYNWVFSDVHCAINNLMGITPICASVFTMIVMSVDRYLAIVYPLRRRPGRGATLKMINGSKYCIFSIYNHTLVIMQYLLPLIILSFTYGRVAFVLRQNNVIGDTRHTENIRAKRKAANMLALVVFTFIFLWLPYNLYFLFLSNYLQKLLDMKAVLYLYINIYCLGMSSCLLNPIIYYFMNERFRLGFRYAFRWLPWVKVKKEEYESVFSSASRASHLASRFTIYSTNHKSGNQSPIPL</sequence>
<proteinExistence type="predicted"/>
<evidence type="ECO:0000313" key="2">
    <source>
        <dbReference type="WBParaSite" id="PS1159_v2.g15110.t1"/>
    </source>
</evidence>
<protein>
    <submittedName>
        <fullName evidence="2">G-protein coupled receptors family 1 profile domain-containing protein</fullName>
    </submittedName>
</protein>
<reference evidence="2" key="1">
    <citation type="submission" date="2022-11" db="UniProtKB">
        <authorList>
            <consortium name="WormBaseParasite"/>
        </authorList>
    </citation>
    <scope>IDENTIFICATION</scope>
</reference>
<dbReference type="WBParaSite" id="PS1159_v2.g15110.t1">
    <property type="protein sequence ID" value="PS1159_v2.g15110.t1"/>
    <property type="gene ID" value="PS1159_v2.g15110"/>
</dbReference>